<dbReference type="Proteomes" id="UP000654123">
    <property type="component" value="Unassembled WGS sequence"/>
</dbReference>
<reference evidence="2" key="2">
    <citation type="submission" date="2020-09" db="EMBL/GenBank/DDBJ databases">
        <authorList>
            <person name="Sun Q."/>
            <person name="Ohkuma M."/>
        </authorList>
    </citation>
    <scope>NUCLEOTIDE SEQUENCE</scope>
    <source>
        <strain evidence="2">JCM 4335</strain>
    </source>
</reference>
<reference evidence="2" key="1">
    <citation type="journal article" date="2014" name="Int. J. Syst. Evol. Microbiol.">
        <title>Complete genome sequence of Corynebacterium casei LMG S-19264T (=DSM 44701T), isolated from a smear-ripened cheese.</title>
        <authorList>
            <consortium name="US DOE Joint Genome Institute (JGI-PGF)"/>
            <person name="Walter F."/>
            <person name="Albersmeier A."/>
            <person name="Kalinowski J."/>
            <person name="Ruckert C."/>
        </authorList>
    </citation>
    <scope>NUCLEOTIDE SEQUENCE</scope>
    <source>
        <strain evidence="2">JCM 4335</strain>
    </source>
</reference>
<dbReference type="AlphaFoldDB" id="A0A918B199"/>
<name>A0A918B199_9ACTN</name>
<keyword evidence="1" id="KW-0472">Membrane</keyword>
<dbReference type="EMBL" id="BMSV01000007">
    <property type="protein sequence ID" value="GGQ14435.1"/>
    <property type="molecule type" value="Genomic_DNA"/>
</dbReference>
<feature type="transmembrane region" description="Helical" evidence="1">
    <location>
        <begin position="29"/>
        <end position="51"/>
    </location>
</feature>
<keyword evidence="1" id="KW-1133">Transmembrane helix</keyword>
<evidence type="ECO:0000313" key="3">
    <source>
        <dbReference type="Proteomes" id="UP000654123"/>
    </source>
</evidence>
<evidence type="ECO:0000313" key="2">
    <source>
        <dbReference type="EMBL" id="GGQ14435.1"/>
    </source>
</evidence>
<keyword evidence="1" id="KW-0812">Transmembrane</keyword>
<comment type="caution">
    <text evidence="2">The sequence shown here is derived from an EMBL/GenBank/DDBJ whole genome shotgun (WGS) entry which is preliminary data.</text>
</comment>
<evidence type="ECO:0000256" key="1">
    <source>
        <dbReference type="SAM" id="Phobius"/>
    </source>
</evidence>
<accession>A0A918B199</accession>
<sequence>MPHPGLPAPGFPGPCASVPFPAVTRPPTMYTLLGAAVGVSTAYGVYLMLVWPHSP</sequence>
<gene>
    <name evidence="2" type="ORF">GCM10010249_36270</name>
</gene>
<protein>
    <submittedName>
        <fullName evidence="2">Uncharacterized protein</fullName>
    </submittedName>
</protein>
<organism evidence="2 3">
    <name type="scientific">Streptomyces roseolilacinus</name>
    <dbReference type="NCBI Taxonomy" id="66904"/>
    <lineage>
        <taxon>Bacteria</taxon>
        <taxon>Bacillati</taxon>
        <taxon>Actinomycetota</taxon>
        <taxon>Actinomycetes</taxon>
        <taxon>Kitasatosporales</taxon>
        <taxon>Streptomycetaceae</taxon>
        <taxon>Streptomyces</taxon>
    </lineage>
</organism>
<proteinExistence type="predicted"/>
<keyword evidence="3" id="KW-1185">Reference proteome</keyword>